<proteinExistence type="predicted"/>
<evidence type="ECO:0000313" key="2">
    <source>
        <dbReference type="Proteomes" id="UP000030760"/>
    </source>
</evidence>
<gene>
    <name evidence="1" type="ORF">SBD_6222</name>
</gene>
<accession>M3EAF5</accession>
<dbReference type="Proteomes" id="UP000030760">
    <property type="component" value="Unassembled WGS sequence"/>
</dbReference>
<dbReference type="EMBL" id="KB405094">
    <property type="protein sequence ID" value="EMF53146.1"/>
    <property type="molecule type" value="Genomic_DNA"/>
</dbReference>
<reference evidence="2" key="1">
    <citation type="journal article" date="2013" name="Genome Announc.">
        <title>Draft Genome Sequence of Streptomyces bottropensis ATCC 25435, a Bottromycin-Producing Actinomycete.</title>
        <authorList>
            <person name="Zhang H."/>
            <person name="Zhou W."/>
            <person name="Zhuang Y."/>
            <person name="Liang X."/>
            <person name="Liu T."/>
        </authorList>
    </citation>
    <scope>NUCLEOTIDE SEQUENCE [LARGE SCALE GENOMIC DNA]</scope>
    <source>
        <strain evidence="2">ATCC 25435</strain>
    </source>
</reference>
<evidence type="ECO:0000313" key="1">
    <source>
        <dbReference type="EMBL" id="EMF53146.1"/>
    </source>
</evidence>
<organism evidence="1 2">
    <name type="scientific">Streptomyces bottropensis ATCC 25435</name>
    <dbReference type="NCBI Taxonomy" id="1054862"/>
    <lineage>
        <taxon>Bacteria</taxon>
        <taxon>Bacillati</taxon>
        <taxon>Actinomycetota</taxon>
        <taxon>Actinomycetes</taxon>
        <taxon>Kitasatosporales</taxon>
        <taxon>Streptomycetaceae</taxon>
        <taxon>Streptomyces</taxon>
    </lineage>
</organism>
<protein>
    <submittedName>
        <fullName evidence="1">Uncharacterized protein</fullName>
    </submittedName>
</protein>
<name>M3EAF5_9ACTN</name>
<sequence>MPGGLLVSASSGKDEVVQAGDAEHGVVDAVALRVGSREGIRLHYSESPRPGGAADIL</sequence>
<dbReference type="AlphaFoldDB" id="M3EAF5"/>